<proteinExistence type="predicted"/>
<dbReference type="EMBL" id="KZ678129">
    <property type="protein sequence ID" value="PSN72694.1"/>
    <property type="molecule type" value="Genomic_DNA"/>
</dbReference>
<gene>
    <name evidence="1" type="ORF">BS50DRAFT_165500</name>
</gene>
<sequence length="333" mass="37161">MASVTTTSYSTSNMTKSNMGLVSPAFPAELLLEILEYLPLDDRQVLTTLKQIHPRVYSIIKNHEASLTKYFVQKVARHAISDFPIAGAGTLNLQWLHTCIWNYDVIDRIMDIIASDRNCFNPERHSTGLINTGFFLLCQLSSLDSPSTQLSWLHSLPRDPLTALFTATHYSMLTARYNAVGAMHQRIFGLSMDAKLLSFRADVEFAFCEATLSTGLAFVRDSIVPEADAADAEAVLLNFYYEHAVNARWREGEGEQEVWPGGFEPPVVRGAEKGPGMRGRSLYTTLLERLADVTGLGLEEVRSGVLEELEHPGNPLAWITNEERALLVQRKDV</sequence>
<evidence type="ECO:0008006" key="3">
    <source>
        <dbReference type="Google" id="ProtNLM"/>
    </source>
</evidence>
<accession>A0A2T2P4T6</accession>
<dbReference type="AlphaFoldDB" id="A0A2T2P4T6"/>
<dbReference type="Proteomes" id="UP000240883">
    <property type="component" value="Unassembled WGS sequence"/>
</dbReference>
<name>A0A2T2P4T6_CORCC</name>
<evidence type="ECO:0000313" key="2">
    <source>
        <dbReference type="Proteomes" id="UP000240883"/>
    </source>
</evidence>
<organism evidence="1 2">
    <name type="scientific">Corynespora cassiicola Philippines</name>
    <dbReference type="NCBI Taxonomy" id="1448308"/>
    <lineage>
        <taxon>Eukaryota</taxon>
        <taxon>Fungi</taxon>
        <taxon>Dikarya</taxon>
        <taxon>Ascomycota</taxon>
        <taxon>Pezizomycotina</taxon>
        <taxon>Dothideomycetes</taxon>
        <taxon>Pleosporomycetidae</taxon>
        <taxon>Pleosporales</taxon>
        <taxon>Corynesporascaceae</taxon>
        <taxon>Corynespora</taxon>
    </lineage>
</organism>
<keyword evidence="2" id="KW-1185">Reference proteome</keyword>
<protein>
    <recommendedName>
        <fullName evidence="3">F-box domain-containing protein</fullName>
    </recommendedName>
</protein>
<evidence type="ECO:0000313" key="1">
    <source>
        <dbReference type="EMBL" id="PSN72694.1"/>
    </source>
</evidence>
<dbReference type="OrthoDB" id="5372859at2759"/>
<reference evidence="1 2" key="1">
    <citation type="journal article" date="2018" name="Front. Microbiol.">
        <title>Genome-Wide Analysis of Corynespora cassiicola Leaf Fall Disease Putative Effectors.</title>
        <authorList>
            <person name="Lopez D."/>
            <person name="Ribeiro S."/>
            <person name="Label P."/>
            <person name="Fumanal B."/>
            <person name="Venisse J.S."/>
            <person name="Kohler A."/>
            <person name="de Oliveira R.R."/>
            <person name="Labutti K."/>
            <person name="Lipzen A."/>
            <person name="Lail K."/>
            <person name="Bauer D."/>
            <person name="Ohm R.A."/>
            <person name="Barry K.W."/>
            <person name="Spatafora J."/>
            <person name="Grigoriev I.V."/>
            <person name="Martin F.M."/>
            <person name="Pujade-Renaud V."/>
        </authorList>
    </citation>
    <scope>NUCLEOTIDE SEQUENCE [LARGE SCALE GENOMIC DNA]</scope>
    <source>
        <strain evidence="1 2">Philippines</strain>
    </source>
</reference>